<dbReference type="PROSITE" id="PS00108">
    <property type="entry name" value="PROTEIN_KINASE_ST"/>
    <property type="match status" value="1"/>
</dbReference>
<dbReference type="InterPro" id="IPR008271">
    <property type="entry name" value="Ser/Thr_kinase_AS"/>
</dbReference>
<dbReference type="GO" id="GO:0005737">
    <property type="term" value="C:cytoplasm"/>
    <property type="evidence" value="ECO:0007669"/>
    <property type="project" value="TreeGrafter"/>
</dbReference>
<feature type="compositionally biased region" description="Polar residues" evidence="2">
    <location>
        <begin position="727"/>
        <end position="738"/>
    </location>
</feature>
<feature type="region of interest" description="Disordered" evidence="2">
    <location>
        <begin position="804"/>
        <end position="832"/>
    </location>
</feature>
<dbReference type="GO" id="GO:0007015">
    <property type="term" value="P:actin filament organization"/>
    <property type="evidence" value="ECO:0007669"/>
    <property type="project" value="TreeGrafter"/>
</dbReference>
<dbReference type="AlphaFoldDB" id="A0AAN7WIY4"/>
<gene>
    <name evidence="6" type="ORF">RI543_000681</name>
    <name evidence="5" type="ORF">RI543_004939</name>
    <name evidence="4" type="ORF">RI543_004945</name>
</gene>
<dbReference type="PANTHER" id="PTHR22967:SF65">
    <property type="entry name" value="SERINE_THREONINE-PROTEIN KINASE AKL1"/>
    <property type="match status" value="1"/>
</dbReference>
<dbReference type="Gene3D" id="1.10.510.10">
    <property type="entry name" value="Transferase(Phosphotransferase) domain 1"/>
    <property type="match status" value="1"/>
</dbReference>
<dbReference type="GO" id="GO:0000147">
    <property type="term" value="P:actin cortical patch assembly"/>
    <property type="evidence" value="ECO:0007669"/>
    <property type="project" value="TreeGrafter"/>
</dbReference>
<comment type="caution">
    <text evidence="5">The sequence shown here is derived from an EMBL/GenBank/DDBJ whole genome shotgun (WGS) entry which is preliminary data.</text>
</comment>
<feature type="compositionally biased region" description="Basic and acidic residues" evidence="2">
    <location>
        <begin position="808"/>
        <end position="832"/>
    </location>
</feature>
<feature type="domain" description="Protein kinase" evidence="3">
    <location>
        <begin position="31"/>
        <end position="340"/>
    </location>
</feature>
<feature type="compositionally biased region" description="Basic and acidic residues" evidence="2">
    <location>
        <begin position="753"/>
        <end position="767"/>
    </location>
</feature>
<dbReference type="Pfam" id="PF00069">
    <property type="entry name" value="Pkinase"/>
    <property type="match status" value="1"/>
</dbReference>
<evidence type="ECO:0000259" key="3">
    <source>
        <dbReference type="PROSITE" id="PS50011"/>
    </source>
</evidence>
<feature type="region of interest" description="Disordered" evidence="2">
    <location>
        <begin position="538"/>
        <end position="564"/>
    </location>
</feature>
<dbReference type="InterPro" id="IPR011009">
    <property type="entry name" value="Kinase-like_dom_sf"/>
</dbReference>
<dbReference type="PROSITE" id="PS50011">
    <property type="entry name" value="PROTEIN_KINASE_DOM"/>
    <property type="match status" value="1"/>
</dbReference>
<reference evidence="7" key="2">
    <citation type="submission" date="2023-07" db="EMBL/GenBank/DDBJ databases">
        <title>A draft genome of Kazachstania heterogenica Y-27499.</title>
        <authorList>
            <person name="Donic C."/>
            <person name="Kralova J.S."/>
            <person name="Fidel L."/>
            <person name="Ben-Dor S."/>
            <person name="Jung S."/>
        </authorList>
    </citation>
    <scope>NUCLEOTIDE SEQUENCE [LARGE SCALE GENOMIC DNA]</scope>
    <source>
        <strain evidence="6 7">Y27499</strain>
    </source>
</reference>
<evidence type="ECO:0000313" key="7">
    <source>
        <dbReference type="Proteomes" id="UP001306508"/>
    </source>
</evidence>
<protein>
    <recommendedName>
        <fullName evidence="3">Protein kinase domain-containing protein</fullName>
    </recommendedName>
</protein>
<feature type="region of interest" description="Disordered" evidence="2">
    <location>
        <begin position="669"/>
        <end position="771"/>
    </location>
</feature>
<evidence type="ECO:0000313" key="6">
    <source>
        <dbReference type="EMBL" id="KAK5781852.1"/>
    </source>
</evidence>
<dbReference type="EMBL" id="JAWIZZ010000027">
    <property type="protein sequence ID" value="KAK5781852.1"/>
    <property type="molecule type" value="Genomic_DNA"/>
</dbReference>
<evidence type="ECO:0000256" key="2">
    <source>
        <dbReference type="SAM" id="MobiDB-lite"/>
    </source>
</evidence>
<reference evidence="5" key="1">
    <citation type="submission" date="2023-06" db="EMBL/GenBank/DDBJ databases">
        <title>A draft genome of Kazachstania heterogenica Y-27499.</title>
        <authorList>
            <person name="Donic C."/>
            <person name="Kralova J.S."/>
            <person name="Fidel L."/>
            <person name="Ben-Dor S."/>
            <person name="Jung S."/>
        </authorList>
    </citation>
    <scope>NUCLEOTIDE SEQUENCE</scope>
    <source>
        <strain evidence="5 7">Y27499</strain>
    </source>
</reference>
<sequence>MSLISGNPTITSPQVEKLSNGTIVSVGKHQVEIVDYIAEGGFSQIYKVKFIDLINVNLMENNSKNKENTVEDGNTIENKDLYKDTFLQPGELACLKRVIVQDNNGLNELRNEVNVMQQLKYKPNIIQLFDSNAQRYTKYSPNGFEILLLMELCPNKSLLDYMNQRLATKLSEKEILKIMYDTTLAISQMHYLDIPLIHRDIKIENVLVDKQNNFKLCDFGSTSTTFPVVTTHHDIAILSHDIYVHTTPQYRSPEMIDLYKCLPIDEKSDIWALGVFLYKLLFFITPFERTGQFAILHSKFEFPNNKYSSKLINLIIIMLSENPNLRPNIYQVMYQLCEILQCPVPIPDKYGIGSYSYDQYMWFQKNSQNLQLQIFNLQNKLRQQSGVLSEEDNYILNQLYVNSFNVLPSIPVPQRASAIKTTTDFTNVKANPVEYEENLEQPNETVTTTVKESELKDMNTRTINSPIYNNTAEKGLEELQKMNNQETDIGERYFPSVDELNDYIDKKHEDKIKQQLQQQQHKSEEVGQQQYVSVEYINPPTTTSPSSAPQSNTATLKQHKSNNPFPKMNYDVVDGSSAQQVLYQYRQPQPQLQLQQQQQQQQQQQVLINSQMPVVTPIQPIHQNKYLTMVNNAQQAIDMQSALAPHNEQDIAKQYKNSFSPASSITSVSSALSFSSPPPVPPHPYKEQYNQNPNKDVGILDEDTKSLPEVPPRPVKKSLDNSLIDLSATTSTLSSPYLENNPHEYQDSATQNRKLEKDEANSTENKKLINPPTTESIEFDLESVKRKSLDMKLQRLAIESRALQDGASEDRKQYKDRHRTSDEESITEMKKSFDQQRSLLDLERFNNEIQRDQKKKHKLFSMLRSDKRI</sequence>
<dbReference type="EMBL" id="JAWIZZ010000069">
    <property type="protein sequence ID" value="KAK5773770.1"/>
    <property type="molecule type" value="Genomic_DNA"/>
</dbReference>
<dbReference type="EMBL" id="JAWIZZ010000070">
    <property type="protein sequence ID" value="KAK5773767.1"/>
    <property type="molecule type" value="Genomic_DNA"/>
</dbReference>
<feature type="compositionally biased region" description="Low complexity" evidence="2">
    <location>
        <begin position="538"/>
        <end position="555"/>
    </location>
</feature>
<name>A0AAN7WIY4_9SACH</name>
<dbReference type="InterPro" id="IPR000719">
    <property type="entry name" value="Prot_kinase_dom"/>
</dbReference>
<evidence type="ECO:0000313" key="5">
    <source>
        <dbReference type="EMBL" id="KAK5773770.1"/>
    </source>
</evidence>
<dbReference type="GO" id="GO:0005524">
    <property type="term" value="F:ATP binding"/>
    <property type="evidence" value="ECO:0007669"/>
    <property type="project" value="InterPro"/>
</dbReference>
<organism evidence="5 7">
    <name type="scientific">Arxiozyma heterogenica</name>
    <dbReference type="NCBI Taxonomy" id="278026"/>
    <lineage>
        <taxon>Eukaryota</taxon>
        <taxon>Fungi</taxon>
        <taxon>Dikarya</taxon>
        <taxon>Ascomycota</taxon>
        <taxon>Saccharomycotina</taxon>
        <taxon>Saccharomycetes</taxon>
        <taxon>Saccharomycetales</taxon>
        <taxon>Saccharomycetaceae</taxon>
        <taxon>Arxiozyma</taxon>
    </lineage>
</organism>
<evidence type="ECO:0000256" key="1">
    <source>
        <dbReference type="ARBA" id="ARBA00022741"/>
    </source>
</evidence>
<dbReference type="SUPFAM" id="SSF56112">
    <property type="entry name" value="Protein kinase-like (PK-like)"/>
    <property type="match status" value="1"/>
</dbReference>
<dbReference type="GO" id="GO:0004674">
    <property type="term" value="F:protein serine/threonine kinase activity"/>
    <property type="evidence" value="ECO:0007669"/>
    <property type="project" value="TreeGrafter"/>
</dbReference>
<dbReference type="PANTHER" id="PTHR22967">
    <property type="entry name" value="SERINE/THREONINE PROTEIN KINASE"/>
    <property type="match status" value="1"/>
</dbReference>
<dbReference type="Proteomes" id="UP001306508">
    <property type="component" value="Unassembled WGS sequence"/>
</dbReference>
<dbReference type="SMART" id="SM00220">
    <property type="entry name" value="S_TKc"/>
    <property type="match status" value="1"/>
</dbReference>
<proteinExistence type="predicted"/>
<evidence type="ECO:0000313" key="4">
    <source>
        <dbReference type="EMBL" id="KAK5773767.1"/>
    </source>
</evidence>
<keyword evidence="1" id="KW-0547">Nucleotide-binding</keyword>
<keyword evidence="7" id="KW-1185">Reference proteome</keyword>
<accession>A0AAN7WIY4</accession>